<proteinExistence type="predicted"/>
<dbReference type="Pfam" id="PF20150">
    <property type="entry name" value="2EXR"/>
    <property type="match status" value="1"/>
</dbReference>
<comment type="caution">
    <text evidence="2">The sequence shown here is derived from an EMBL/GenBank/DDBJ whole genome shotgun (WGS) entry which is preliminary data.</text>
</comment>
<evidence type="ECO:0000313" key="3">
    <source>
        <dbReference type="Proteomes" id="UP000020467"/>
    </source>
</evidence>
<dbReference type="AlphaFoldDB" id="A0A010QS39"/>
<keyword evidence="3" id="KW-1185">Reference proteome</keyword>
<dbReference type="OrthoDB" id="3473305at2759"/>
<feature type="domain" description="2EXR" evidence="1">
    <location>
        <begin position="4"/>
        <end position="92"/>
    </location>
</feature>
<name>A0A010QS39_9PEZI</name>
<accession>A0A010QS39</accession>
<protein>
    <recommendedName>
        <fullName evidence="1">2EXR domain-containing protein</fullName>
    </recommendedName>
</protein>
<dbReference type="KEGG" id="cfj:CFIO01_12579"/>
<dbReference type="Proteomes" id="UP000020467">
    <property type="component" value="Unassembled WGS sequence"/>
</dbReference>
<dbReference type="InterPro" id="IPR045518">
    <property type="entry name" value="2EXR"/>
</dbReference>
<evidence type="ECO:0000313" key="2">
    <source>
        <dbReference type="EMBL" id="EXF79480.1"/>
    </source>
</evidence>
<evidence type="ECO:0000259" key="1">
    <source>
        <dbReference type="Pfam" id="PF20150"/>
    </source>
</evidence>
<dbReference type="HOGENOM" id="CLU_1015675_0_0_1"/>
<sequence length="270" mass="30929">MNSFGKFPDLPIELRQTIWKLRLPDEDEPEVCVVTDQSRDLVYTAFSILMHVCQDSRHFVQNSKASGIEFRFSEEARCYVPVRKFRPELDIVYCHDEATLNLLRHGDNMPVGQIRHLTIPSCRRLLSSIAPAILCDPNFRLLRIVSILISQPEKEQWAVAYGTYGIPLPRGRCKLQEVPTGDQYLSSTRVFTMTGVEATYLESLIDFMEHRWWDFNEDAQSCIADAADAGKAIDMKACGEAWDEESSRLQGLDVTPLQFLKYDSGRWSKT</sequence>
<gene>
    <name evidence="2" type="ORF">CFIO01_12579</name>
</gene>
<organism evidence="2 3">
    <name type="scientific">Colletotrichum fioriniae PJ7</name>
    <dbReference type="NCBI Taxonomy" id="1445577"/>
    <lineage>
        <taxon>Eukaryota</taxon>
        <taxon>Fungi</taxon>
        <taxon>Dikarya</taxon>
        <taxon>Ascomycota</taxon>
        <taxon>Pezizomycotina</taxon>
        <taxon>Sordariomycetes</taxon>
        <taxon>Hypocreomycetidae</taxon>
        <taxon>Glomerellales</taxon>
        <taxon>Glomerellaceae</taxon>
        <taxon>Colletotrichum</taxon>
        <taxon>Colletotrichum acutatum species complex</taxon>
    </lineage>
</organism>
<reference evidence="2 3" key="1">
    <citation type="submission" date="2014-02" db="EMBL/GenBank/DDBJ databases">
        <title>The genome sequence of Colletotrichum fioriniae PJ7.</title>
        <authorList>
            <person name="Baroncelli R."/>
            <person name="Thon M.R."/>
        </authorList>
    </citation>
    <scope>NUCLEOTIDE SEQUENCE [LARGE SCALE GENOMIC DNA]</scope>
    <source>
        <strain evidence="2 3">PJ7</strain>
    </source>
</reference>
<dbReference type="EMBL" id="JARH01000552">
    <property type="protein sequence ID" value="EXF79480.1"/>
    <property type="molecule type" value="Genomic_DNA"/>
</dbReference>